<comment type="subcellular location">
    <subcellularLocation>
        <location evidence="5">Cytoplasm</location>
    </subcellularLocation>
</comment>
<reference evidence="8 9" key="1">
    <citation type="submission" date="2024-04" db="EMBL/GenBank/DDBJ databases">
        <title>Albibacterium profundi sp. nov., isolated from sediment of the Challenger Deep of Mariana Trench.</title>
        <authorList>
            <person name="Wang Y."/>
        </authorList>
    </citation>
    <scope>NUCLEOTIDE SEQUENCE [LARGE SCALE GENOMIC DNA]</scope>
    <source>
        <strain evidence="8 9">RHL897</strain>
    </source>
</reference>
<dbReference type="InterPro" id="IPR050085">
    <property type="entry name" value="AGPR"/>
</dbReference>
<feature type="active site" evidence="5 6">
    <location>
        <position position="139"/>
    </location>
</feature>
<dbReference type="CDD" id="cd17895">
    <property type="entry name" value="AGPR_1_N"/>
    <property type="match status" value="1"/>
</dbReference>
<evidence type="ECO:0000256" key="3">
    <source>
        <dbReference type="ARBA" id="ARBA00022857"/>
    </source>
</evidence>
<dbReference type="Pfam" id="PF22698">
    <property type="entry name" value="Semialdhyde_dhC_1"/>
    <property type="match status" value="1"/>
</dbReference>
<dbReference type="Gene3D" id="3.30.360.10">
    <property type="entry name" value="Dihydrodipicolinate Reductase, domain 2"/>
    <property type="match status" value="1"/>
</dbReference>
<dbReference type="SMART" id="SM00859">
    <property type="entry name" value="Semialdhyde_dh"/>
    <property type="match status" value="1"/>
</dbReference>
<evidence type="ECO:0000313" key="9">
    <source>
        <dbReference type="Proteomes" id="UP001580928"/>
    </source>
</evidence>
<evidence type="ECO:0000259" key="7">
    <source>
        <dbReference type="SMART" id="SM00859"/>
    </source>
</evidence>
<dbReference type="Proteomes" id="UP001580928">
    <property type="component" value="Unassembled WGS sequence"/>
</dbReference>
<keyword evidence="1 5" id="KW-0055">Arginine biosynthesis</keyword>
<organism evidence="8 9">
    <name type="scientific">Albibacterium profundi</name>
    <dbReference type="NCBI Taxonomy" id="3134906"/>
    <lineage>
        <taxon>Bacteria</taxon>
        <taxon>Pseudomonadati</taxon>
        <taxon>Bacteroidota</taxon>
        <taxon>Sphingobacteriia</taxon>
        <taxon>Sphingobacteriales</taxon>
        <taxon>Sphingobacteriaceae</taxon>
        <taxon>Albibacterium</taxon>
    </lineage>
</organism>
<dbReference type="InterPro" id="IPR000706">
    <property type="entry name" value="AGPR_type-1"/>
</dbReference>
<dbReference type="SUPFAM" id="SSF51735">
    <property type="entry name" value="NAD(P)-binding Rossmann-fold domains"/>
    <property type="match status" value="1"/>
</dbReference>
<evidence type="ECO:0000256" key="4">
    <source>
        <dbReference type="ARBA" id="ARBA00023002"/>
    </source>
</evidence>
<dbReference type="Gene3D" id="3.40.50.720">
    <property type="entry name" value="NAD(P)-binding Rossmann-like Domain"/>
    <property type="match status" value="1"/>
</dbReference>
<keyword evidence="3 5" id="KW-0521">NADP</keyword>
<proteinExistence type="inferred from homology"/>
<dbReference type="InterPro" id="IPR023013">
    <property type="entry name" value="AGPR_AS"/>
</dbReference>
<dbReference type="CDD" id="cd23934">
    <property type="entry name" value="AGPR_1_C"/>
    <property type="match status" value="1"/>
</dbReference>
<comment type="catalytic activity">
    <reaction evidence="5">
        <text>N-acetyl-L-glutamate 5-semialdehyde + phosphate + NADP(+) = N-acetyl-L-glutamyl 5-phosphate + NADPH + H(+)</text>
        <dbReference type="Rhea" id="RHEA:21588"/>
        <dbReference type="ChEBI" id="CHEBI:15378"/>
        <dbReference type="ChEBI" id="CHEBI:29123"/>
        <dbReference type="ChEBI" id="CHEBI:43474"/>
        <dbReference type="ChEBI" id="CHEBI:57783"/>
        <dbReference type="ChEBI" id="CHEBI:57936"/>
        <dbReference type="ChEBI" id="CHEBI:58349"/>
        <dbReference type="EC" id="1.2.1.38"/>
    </reaction>
</comment>
<keyword evidence="4 5" id="KW-0560">Oxidoreductase</keyword>
<evidence type="ECO:0000256" key="6">
    <source>
        <dbReference type="PROSITE-ProRule" id="PRU10010"/>
    </source>
</evidence>
<evidence type="ECO:0000256" key="5">
    <source>
        <dbReference type="HAMAP-Rule" id="MF_00150"/>
    </source>
</evidence>
<dbReference type="InterPro" id="IPR058924">
    <property type="entry name" value="AGPR_dimerisation_dom"/>
</dbReference>
<keyword evidence="5" id="KW-0963">Cytoplasm</keyword>
<comment type="similarity">
    <text evidence="5">Belongs to the NAGSA dehydrogenase family. Type 1 subfamily.</text>
</comment>
<dbReference type="SUPFAM" id="SSF55347">
    <property type="entry name" value="Glyceraldehyde-3-phosphate dehydrogenase-like, C-terminal domain"/>
    <property type="match status" value="1"/>
</dbReference>
<dbReference type="EMBL" id="JBBVGT010000002">
    <property type="protein sequence ID" value="MFB5945571.1"/>
    <property type="molecule type" value="Genomic_DNA"/>
</dbReference>
<evidence type="ECO:0000256" key="1">
    <source>
        <dbReference type="ARBA" id="ARBA00022571"/>
    </source>
</evidence>
<dbReference type="Pfam" id="PF01118">
    <property type="entry name" value="Semialdhyde_dh"/>
    <property type="match status" value="1"/>
</dbReference>
<gene>
    <name evidence="5 8" type="primary">argC</name>
    <name evidence="8" type="ORF">WKR92_06980</name>
</gene>
<keyword evidence="2 5" id="KW-0028">Amino-acid biosynthesis</keyword>
<dbReference type="RefSeq" id="WP_375557107.1">
    <property type="nucleotide sequence ID" value="NZ_JBBVGT010000002.1"/>
</dbReference>
<dbReference type="GO" id="GO:0003942">
    <property type="term" value="F:N-acetyl-gamma-glutamyl-phosphate reductase activity"/>
    <property type="evidence" value="ECO:0007669"/>
    <property type="project" value="UniProtKB-EC"/>
</dbReference>
<feature type="domain" description="Semialdehyde dehydrogenase NAD-binding" evidence="7">
    <location>
        <begin position="7"/>
        <end position="131"/>
    </location>
</feature>
<comment type="function">
    <text evidence="5">Catalyzes the NADPH-dependent reduction of N-acetyl-5-glutamyl phosphate to yield N-acetyl-L-glutamate 5-semialdehyde.</text>
</comment>
<keyword evidence="9" id="KW-1185">Reference proteome</keyword>
<evidence type="ECO:0000313" key="8">
    <source>
        <dbReference type="EMBL" id="MFB5945571.1"/>
    </source>
</evidence>
<dbReference type="PANTHER" id="PTHR32338:SF10">
    <property type="entry name" value="N-ACETYL-GAMMA-GLUTAMYL-PHOSPHATE REDUCTASE, CHLOROPLASTIC-RELATED"/>
    <property type="match status" value="1"/>
</dbReference>
<dbReference type="InterPro" id="IPR000534">
    <property type="entry name" value="Semialdehyde_DH_NAD-bd"/>
</dbReference>
<comment type="pathway">
    <text evidence="5">Amino-acid biosynthesis; L-arginine biosynthesis; N(2)-acetyl-L-ornithine from L-glutamate: step 3/4.</text>
</comment>
<dbReference type="NCBIfam" id="TIGR01850">
    <property type="entry name" value="argC"/>
    <property type="match status" value="1"/>
</dbReference>
<dbReference type="EC" id="1.2.1.38" evidence="5"/>
<dbReference type="PANTHER" id="PTHR32338">
    <property type="entry name" value="N-ACETYL-GAMMA-GLUTAMYL-PHOSPHATE REDUCTASE, CHLOROPLASTIC-RELATED-RELATED"/>
    <property type="match status" value="1"/>
</dbReference>
<dbReference type="HAMAP" id="MF_00150">
    <property type="entry name" value="ArgC_type1"/>
    <property type="match status" value="1"/>
</dbReference>
<dbReference type="PROSITE" id="PS01224">
    <property type="entry name" value="ARGC"/>
    <property type="match status" value="1"/>
</dbReference>
<protein>
    <recommendedName>
        <fullName evidence="5">N-acetyl-gamma-glutamyl-phosphate reductase</fullName>
        <shortName evidence="5">AGPR</shortName>
        <ecNumber evidence="5">1.2.1.38</ecNumber>
    </recommendedName>
    <alternativeName>
        <fullName evidence="5">N-acetyl-glutamate semialdehyde dehydrogenase</fullName>
        <shortName evidence="5">NAGSA dehydrogenase</shortName>
    </alternativeName>
</protein>
<sequence length="328" mass="36512">MSKQPLKVGVVGSAGYTGGELIRLLLNHPSVEIAFAHSESNGGNPISDIHLDLLGETDLHFSTSLNQDIDVLFLCVGHGNARKFLSNHKISEEVRIIDLSQDFRLKDNAHFEGREFVYGLPELQRRAIQSAKNIANPGCFATTIELALLPLAQNDLIQSEVHVNATTGATGAGQSPSSTTHFSWRNNNLSTYNMFQHRHLAEIGEVLSQPSMPRPQINFIPQRGDFPRGIFATNYLKSDLSIEEAYDLYETYYADHPFTHVSKRNIDLKQVVNTNKSLLHLVKHEDLLLIISMTDNLLKGASGQAVQNMNLMFGFEEKTGLNLKSIVY</sequence>
<name>A0ABV5CDD2_9SPHI</name>
<accession>A0ABV5CDD2</accession>
<evidence type="ECO:0000256" key="2">
    <source>
        <dbReference type="ARBA" id="ARBA00022605"/>
    </source>
</evidence>
<comment type="caution">
    <text evidence="8">The sequence shown here is derived from an EMBL/GenBank/DDBJ whole genome shotgun (WGS) entry which is preliminary data.</text>
</comment>
<dbReference type="InterPro" id="IPR036291">
    <property type="entry name" value="NAD(P)-bd_dom_sf"/>
</dbReference>